<comment type="caution">
    <text evidence="1">The sequence shown here is derived from an EMBL/GenBank/DDBJ whole genome shotgun (WGS) entry which is preliminary data.</text>
</comment>
<name>A0AAV4FTL1_9GAST</name>
<keyword evidence="2" id="KW-1185">Reference proteome</keyword>
<protein>
    <submittedName>
        <fullName evidence="1">Uncharacterized protein</fullName>
    </submittedName>
</protein>
<dbReference type="AlphaFoldDB" id="A0AAV4FTL1"/>
<dbReference type="EMBL" id="BMAT01004592">
    <property type="protein sequence ID" value="GFR76589.1"/>
    <property type="molecule type" value="Genomic_DNA"/>
</dbReference>
<dbReference type="Proteomes" id="UP000762676">
    <property type="component" value="Unassembled WGS sequence"/>
</dbReference>
<organism evidence="1 2">
    <name type="scientific">Elysia marginata</name>
    <dbReference type="NCBI Taxonomy" id="1093978"/>
    <lineage>
        <taxon>Eukaryota</taxon>
        <taxon>Metazoa</taxon>
        <taxon>Spiralia</taxon>
        <taxon>Lophotrochozoa</taxon>
        <taxon>Mollusca</taxon>
        <taxon>Gastropoda</taxon>
        <taxon>Heterobranchia</taxon>
        <taxon>Euthyneura</taxon>
        <taxon>Panpulmonata</taxon>
        <taxon>Sacoglossa</taxon>
        <taxon>Placobranchoidea</taxon>
        <taxon>Plakobranchidae</taxon>
        <taxon>Elysia</taxon>
    </lineage>
</organism>
<reference evidence="1 2" key="1">
    <citation type="journal article" date="2021" name="Elife">
        <title>Chloroplast acquisition without the gene transfer in kleptoplastic sea slugs, Plakobranchus ocellatus.</title>
        <authorList>
            <person name="Maeda T."/>
            <person name="Takahashi S."/>
            <person name="Yoshida T."/>
            <person name="Shimamura S."/>
            <person name="Takaki Y."/>
            <person name="Nagai Y."/>
            <person name="Toyoda A."/>
            <person name="Suzuki Y."/>
            <person name="Arimoto A."/>
            <person name="Ishii H."/>
            <person name="Satoh N."/>
            <person name="Nishiyama T."/>
            <person name="Hasebe M."/>
            <person name="Maruyama T."/>
            <person name="Minagawa J."/>
            <person name="Obokata J."/>
            <person name="Shigenobu S."/>
        </authorList>
    </citation>
    <scope>NUCLEOTIDE SEQUENCE [LARGE SCALE GENOMIC DNA]</scope>
</reference>
<evidence type="ECO:0000313" key="2">
    <source>
        <dbReference type="Proteomes" id="UP000762676"/>
    </source>
</evidence>
<sequence>MMMMMMKKKKKKKRKETMIIIMMIMVIDDDNDDDDDDDGGGGVLVVVKLVMRMAKGGGIWVLTRDIVKERGLTRLVVGRCGGAAHDLVGKQPSRVNIVTHTHIQGAKISAQIVPADRAARTS</sequence>
<evidence type="ECO:0000313" key="1">
    <source>
        <dbReference type="EMBL" id="GFR76589.1"/>
    </source>
</evidence>
<proteinExistence type="predicted"/>
<accession>A0AAV4FTL1</accession>
<gene>
    <name evidence="1" type="ORF">ElyMa_002216700</name>
</gene>